<sequence>MHRSIFFPTPCALGSARLRHFHLVRPLYYIHSSYHDKLDDHASFRVSCEGFSRSHSCRGPRK</sequence>
<evidence type="ECO:0000313" key="1">
    <source>
        <dbReference type="EMBL" id="THU92494.1"/>
    </source>
</evidence>
<dbReference type="AlphaFoldDB" id="A0A4S8LSP9"/>
<organism evidence="1 2">
    <name type="scientific">Dendrothele bispora (strain CBS 962.96)</name>
    <dbReference type="NCBI Taxonomy" id="1314807"/>
    <lineage>
        <taxon>Eukaryota</taxon>
        <taxon>Fungi</taxon>
        <taxon>Dikarya</taxon>
        <taxon>Basidiomycota</taxon>
        <taxon>Agaricomycotina</taxon>
        <taxon>Agaricomycetes</taxon>
        <taxon>Agaricomycetidae</taxon>
        <taxon>Agaricales</taxon>
        <taxon>Agaricales incertae sedis</taxon>
        <taxon>Dendrothele</taxon>
    </lineage>
</organism>
<keyword evidence="2" id="KW-1185">Reference proteome</keyword>
<dbReference type="EMBL" id="ML179277">
    <property type="protein sequence ID" value="THU92494.1"/>
    <property type="molecule type" value="Genomic_DNA"/>
</dbReference>
<name>A0A4S8LSP9_DENBC</name>
<proteinExistence type="predicted"/>
<evidence type="ECO:0000313" key="2">
    <source>
        <dbReference type="Proteomes" id="UP000297245"/>
    </source>
</evidence>
<protein>
    <submittedName>
        <fullName evidence="1">Uncharacterized protein</fullName>
    </submittedName>
</protein>
<gene>
    <name evidence="1" type="ORF">K435DRAFT_209627</name>
</gene>
<accession>A0A4S8LSP9</accession>
<dbReference type="Proteomes" id="UP000297245">
    <property type="component" value="Unassembled WGS sequence"/>
</dbReference>
<reference evidence="1 2" key="1">
    <citation type="journal article" date="2019" name="Nat. Ecol. Evol.">
        <title>Megaphylogeny resolves global patterns of mushroom evolution.</title>
        <authorList>
            <person name="Varga T."/>
            <person name="Krizsan K."/>
            <person name="Foldi C."/>
            <person name="Dima B."/>
            <person name="Sanchez-Garcia M."/>
            <person name="Sanchez-Ramirez S."/>
            <person name="Szollosi G.J."/>
            <person name="Szarkandi J.G."/>
            <person name="Papp V."/>
            <person name="Albert L."/>
            <person name="Andreopoulos W."/>
            <person name="Angelini C."/>
            <person name="Antonin V."/>
            <person name="Barry K.W."/>
            <person name="Bougher N.L."/>
            <person name="Buchanan P."/>
            <person name="Buyck B."/>
            <person name="Bense V."/>
            <person name="Catcheside P."/>
            <person name="Chovatia M."/>
            <person name="Cooper J."/>
            <person name="Damon W."/>
            <person name="Desjardin D."/>
            <person name="Finy P."/>
            <person name="Geml J."/>
            <person name="Haridas S."/>
            <person name="Hughes K."/>
            <person name="Justo A."/>
            <person name="Karasinski D."/>
            <person name="Kautmanova I."/>
            <person name="Kiss B."/>
            <person name="Kocsube S."/>
            <person name="Kotiranta H."/>
            <person name="LaButti K.M."/>
            <person name="Lechner B.E."/>
            <person name="Liimatainen K."/>
            <person name="Lipzen A."/>
            <person name="Lukacs Z."/>
            <person name="Mihaltcheva S."/>
            <person name="Morgado L.N."/>
            <person name="Niskanen T."/>
            <person name="Noordeloos M.E."/>
            <person name="Ohm R.A."/>
            <person name="Ortiz-Santana B."/>
            <person name="Ovrebo C."/>
            <person name="Racz N."/>
            <person name="Riley R."/>
            <person name="Savchenko A."/>
            <person name="Shiryaev A."/>
            <person name="Soop K."/>
            <person name="Spirin V."/>
            <person name="Szebenyi C."/>
            <person name="Tomsovsky M."/>
            <person name="Tulloss R.E."/>
            <person name="Uehling J."/>
            <person name="Grigoriev I.V."/>
            <person name="Vagvolgyi C."/>
            <person name="Papp T."/>
            <person name="Martin F.M."/>
            <person name="Miettinen O."/>
            <person name="Hibbett D.S."/>
            <person name="Nagy L.G."/>
        </authorList>
    </citation>
    <scope>NUCLEOTIDE SEQUENCE [LARGE SCALE GENOMIC DNA]</scope>
    <source>
        <strain evidence="1 2">CBS 962.96</strain>
    </source>
</reference>